<dbReference type="HOGENOM" id="CLU_033732_2_0_5"/>
<dbReference type="Proteomes" id="UP000001399">
    <property type="component" value="Chromosome"/>
</dbReference>
<dbReference type="NCBIfam" id="TIGR03598">
    <property type="entry name" value="GTPase_YsxC"/>
    <property type="match status" value="1"/>
</dbReference>
<protein>
    <recommendedName>
        <fullName evidence="10">Probable GTP-binding protein EngB</fullName>
    </recommendedName>
</protein>
<evidence type="ECO:0000256" key="5">
    <source>
        <dbReference type="ARBA" id="ARBA00022741"/>
    </source>
</evidence>
<dbReference type="PROSITE" id="PS51706">
    <property type="entry name" value="G_ENGB"/>
    <property type="match status" value="1"/>
</dbReference>
<evidence type="ECO:0000256" key="3">
    <source>
        <dbReference type="ARBA" id="ARBA00022618"/>
    </source>
</evidence>
<name>E3I8D7_RHOVT</name>
<evidence type="ECO:0000256" key="4">
    <source>
        <dbReference type="ARBA" id="ARBA00022723"/>
    </source>
</evidence>
<evidence type="ECO:0000259" key="11">
    <source>
        <dbReference type="PROSITE" id="PS51706"/>
    </source>
</evidence>
<dbReference type="HAMAP" id="MF_00321">
    <property type="entry name" value="GTPase_EngB"/>
    <property type="match status" value="1"/>
</dbReference>
<dbReference type="GO" id="GO:0000917">
    <property type="term" value="P:division septum assembly"/>
    <property type="evidence" value="ECO:0007669"/>
    <property type="project" value="UniProtKB-KW"/>
</dbReference>
<evidence type="ECO:0000313" key="13">
    <source>
        <dbReference type="Proteomes" id="UP000001399"/>
    </source>
</evidence>
<comment type="similarity">
    <text evidence="2 10">Belongs to the TRAFAC class TrmE-Era-EngA-EngB-Septin-like GTPase superfamily. EngB GTPase family.</text>
</comment>
<gene>
    <name evidence="10" type="primary">engB</name>
    <name evidence="12" type="ordered locus">Rvan_0480</name>
</gene>
<proteinExistence type="inferred from homology"/>
<dbReference type="STRING" id="648757.Rvan_0480"/>
<dbReference type="InterPro" id="IPR027417">
    <property type="entry name" value="P-loop_NTPase"/>
</dbReference>
<dbReference type="Gene3D" id="3.40.50.300">
    <property type="entry name" value="P-loop containing nucleotide triphosphate hydrolases"/>
    <property type="match status" value="1"/>
</dbReference>
<evidence type="ECO:0000256" key="6">
    <source>
        <dbReference type="ARBA" id="ARBA00022842"/>
    </source>
</evidence>
<keyword evidence="5 10" id="KW-0547">Nucleotide-binding</keyword>
<keyword evidence="7 10" id="KW-0342">GTP-binding</keyword>
<dbReference type="PANTHER" id="PTHR11649:SF13">
    <property type="entry name" value="ENGB-TYPE G DOMAIN-CONTAINING PROTEIN"/>
    <property type="match status" value="1"/>
</dbReference>
<dbReference type="GO" id="GO:0046872">
    <property type="term" value="F:metal ion binding"/>
    <property type="evidence" value="ECO:0007669"/>
    <property type="project" value="UniProtKB-KW"/>
</dbReference>
<dbReference type="InterPro" id="IPR030393">
    <property type="entry name" value="G_ENGB_dom"/>
</dbReference>
<comment type="cofactor">
    <cofactor evidence="1">
        <name>Mg(2+)</name>
        <dbReference type="ChEBI" id="CHEBI:18420"/>
    </cofactor>
</comment>
<comment type="function">
    <text evidence="10">Necessary for normal cell division and for the maintenance of normal septation.</text>
</comment>
<evidence type="ECO:0000256" key="8">
    <source>
        <dbReference type="ARBA" id="ARBA00023210"/>
    </source>
</evidence>
<dbReference type="AlphaFoldDB" id="E3I8D7"/>
<reference evidence="13" key="1">
    <citation type="journal article" date="2011" name="J. Bacteriol.">
        <title>Genome sequences of eight morphologically diverse alphaproteobacteria.</title>
        <authorList>
            <consortium name="US DOE Joint Genome Institute"/>
            <person name="Brown P.J."/>
            <person name="Kysela D.T."/>
            <person name="Buechlein A."/>
            <person name="Hemmerich C."/>
            <person name="Brun Y.V."/>
        </authorList>
    </citation>
    <scope>NUCLEOTIDE SEQUENCE [LARGE SCALE GENOMIC DNA]</scope>
    <source>
        <strain evidence="13">ATCC 17100 / ATH 3.1.1 / DSM 162 / LMG 4299</strain>
    </source>
</reference>
<dbReference type="OrthoDB" id="9804921at2"/>
<keyword evidence="13" id="KW-1185">Reference proteome</keyword>
<evidence type="ECO:0000313" key="12">
    <source>
        <dbReference type="EMBL" id="ADP69762.1"/>
    </source>
</evidence>
<feature type="domain" description="EngB-type G" evidence="11">
    <location>
        <begin position="41"/>
        <end position="214"/>
    </location>
</feature>
<dbReference type="RefSeq" id="WP_013418166.1">
    <property type="nucleotide sequence ID" value="NC_014664.1"/>
</dbReference>
<keyword evidence="8 10" id="KW-0717">Septation</keyword>
<dbReference type="SUPFAM" id="SSF52540">
    <property type="entry name" value="P-loop containing nucleoside triphosphate hydrolases"/>
    <property type="match status" value="1"/>
</dbReference>
<keyword evidence="6" id="KW-0460">Magnesium</keyword>
<evidence type="ECO:0000256" key="10">
    <source>
        <dbReference type="HAMAP-Rule" id="MF_00321"/>
    </source>
</evidence>
<dbReference type="PANTHER" id="PTHR11649">
    <property type="entry name" value="MSS1/TRME-RELATED GTP-BINDING PROTEIN"/>
    <property type="match status" value="1"/>
</dbReference>
<keyword evidence="4" id="KW-0479">Metal-binding</keyword>
<organism evidence="12 13">
    <name type="scientific">Rhodomicrobium vannielii (strain ATCC 17100 / DSM 162 / LMG 4299 / NCIMB 10020 / ATH 3.1.1)</name>
    <dbReference type="NCBI Taxonomy" id="648757"/>
    <lineage>
        <taxon>Bacteria</taxon>
        <taxon>Pseudomonadati</taxon>
        <taxon>Pseudomonadota</taxon>
        <taxon>Alphaproteobacteria</taxon>
        <taxon>Hyphomicrobiales</taxon>
        <taxon>Hyphomicrobiaceae</taxon>
        <taxon>Rhodomicrobium</taxon>
    </lineage>
</organism>
<dbReference type="KEGG" id="rva:Rvan_0480"/>
<keyword evidence="3 10" id="KW-0132">Cell division</keyword>
<dbReference type="InterPro" id="IPR019987">
    <property type="entry name" value="GTP-bd_ribosome_bio_YsxC"/>
</dbReference>
<dbReference type="Pfam" id="PF01926">
    <property type="entry name" value="MMR_HSR1"/>
    <property type="match status" value="1"/>
</dbReference>
<sequence>MTATDEENHARELAARAEALFKAPAEFVLGVTDVAALPEGNRPEVAFAGRSNVGKSSLLNALLSRRNLARVSNTPGRTREVNYFSVGDALYVVDMPGYGYAKAPKALVKGWTQLIHDYLRGRPQLKRVMLLIDSRHGLKPSDKEIMTLLDKAAVSYQGVLTKADKPKAGDLGQVVRETEAVMRTHPAAHPVVLTTSSVDGAGIEELRTAIAELC</sequence>
<keyword evidence="9 10" id="KW-0131">Cell cycle</keyword>
<evidence type="ECO:0000256" key="7">
    <source>
        <dbReference type="ARBA" id="ARBA00023134"/>
    </source>
</evidence>
<dbReference type="eggNOG" id="COG0218">
    <property type="taxonomic scope" value="Bacteria"/>
</dbReference>
<evidence type="ECO:0000256" key="1">
    <source>
        <dbReference type="ARBA" id="ARBA00001946"/>
    </source>
</evidence>
<dbReference type="GO" id="GO:0005829">
    <property type="term" value="C:cytosol"/>
    <property type="evidence" value="ECO:0007669"/>
    <property type="project" value="TreeGrafter"/>
</dbReference>
<dbReference type="EMBL" id="CP002292">
    <property type="protein sequence ID" value="ADP69762.1"/>
    <property type="molecule type" value="Genomic_DNA"/>
</dbReference>
<accession>E3I8D7</accession>
<evidence type="ECO:0000256" key="2">
    <source>
        <dbReference type="ARBA" id="ARBA00009638"/>
    </source>
</evidence>
<evidence type="ECO:0000256" key="9">
    <source>
        <dbReference type="ARBA" id="ARBA00023306"/>
    </source>
</evidence>
<dbReference type="InterPro" id="IPR006073">
    <property type="entry name" value="GTP-bd"/>
</dbReference>
<dbReference type="CDD" id="cd01876">
    <property type="entry name" value="YihA_EngB"/>
    <property type="match status" value="1"/>
</dbReference>
<dbReference type="GO" id="GO:0005525">
    <property type="term" value="F:GTP binding"/>
    <property type="evidence" value="ECO:0007669"/>
    <property type="project" value="UniProtKB-UniRule"/>
</dbReference>